<feature type="transmembrane region" description="Helical" evidence="12">
    <location>
        <begin position="93"/>
        <end position="114"/>
    </location>
</feature>
<evidence type="ECO:0000256" key="6">
    <source>
        <dbReference type="ARBA" id="ARBA00022989"/>
    </source>
</evidence>
<gene>
    <name evidence="13" type="ORF">g.12022</name>
</gene>
<feature type="transmembrane region" description="Helical" evidence="12">
    <location>
        <begin position="418"/>
        <end position="443"/>
    </location>
</feature>
<dbReference type="GO" id="GO:0006814">
    <property type="term" value="P:sodium ion transport"/>
    <property type="evidence" value="ECO:0007669"/>
    <property type="project" value="UniProtKB-KW"/>
</dbReference>
<feature type="transmembrane region" description="Helical" evidence="12">
    <location>
        <begin position="288"/>
        <end position="310"/>
    </location>
</feature>
<dbReference type="InterPro" id="IPR001734">
    <property type="entry name" value="Na/solute_symporter"/>
</dbReference>
<evidence type="ECO:0000256" key="5">
    <source>
        <dbReference type="ARBA" id="ARBA00022692"/>
    </source>
</evidence>
<dbReference type="InterPro" id="IPR051163">
    <property type="entry name" value="Sodium:Solute_Symporter_SSF"/>
</dbReference>
<reference evidence="13" key="1">
    <citation type="submission" date="2015-11" db="EMBL/GenBank/DDBJ databases">
        <title>De novo transcriptome assembly of four potential Pierce s Disease insect vectors from Arizona vineyards.</title>
        <authorList>
            <person name="Tassone E.E."/>
        </authorList>
    </citation>
    <scope>NUCLEOTIDE SEQUENCE</scope>
</reference>
<proteinExistence type="inferred from homology"/>
<feature type="transmembrane region" description="Helical" evidence="12">
    <location>
        <begin position="392"/>
        <end position="412"/>
    </location>
</feature>
<dbReference type="Gene3D" id="1.20.1730.10">
    <property type="entry name" value="Sodium/glucose cotransporter"/>
    <property type="match status" value="1"/>
</dbReference>
<evidence type="ECO:0000256" key="7">
    <source>
        <dbReference type="ARBA" id="ARBA00023053"/>
    </source>
</evidence>
<dbReference type="AlphaFoldDB" id="A0A1B6J8V7"/>
<sequence>MPSDQTMTVEEMGQVLQSFSVSDYIVFVLMLIVCAGIGVYFGFIEKAASTEDYLVGGRKMTVIPISLSLIASYISGITLLGTPTEVYVYGMQYLYTIGGVFIMGLVMSHCYLPVFHDLKLTSSYEYLALRFDKRVRLLGSALFCISILIWLPLVIYVPALAFNQVSGINVHIVTPLVCIICIFYTCVGGIKAVVWTDAVQTFSMFGAMLLVIVKGTSDVGGFLQVIQRNIDSQRLEGPEWSLDVTTRHTVWGLVIGGCVGWLQTNAVGQTMIQRYLALPTKRQAVQAVWIFVFGSTSLVVLCSYSGLLIHAKYFDCDPLTTQLAKAKDQLLPLLVMDTLGSIPGLPGLFVAGVFSAALSSMSTGLNSMSAVALEDFYKSYIDSSPSKRHSNLLVRSVVVVVGVVCVLMVYIVERLGSVLQLAISLSAIPSGPSIGIFTMGMFIPQINSTGALIGGFSSLAFMSWLVIGAQYAIAQGKLRFEPKAVISTGCDYAFNATAKAVIIDETQEVWPLFRLSYMWYTLVGASVSIVVAVIVSLIFSSGQTEDLPHKLFSPVIHKYLSPPKEKERKHEIPIISIITADNS</sequence>
<dbReference type="PANTHER" id="PTHR42985">
    <property type="entry name" value="SODIUM-COUPLED MONOCARBOXYLATE TRANSPORTER"/>
    <property type="match status" value="1"/>
</dbReference>
<dbReference type="GO" id="GO:0015293">
    <property type="term" value="F:symporter activity"/>
    <property type="evidence" value="ECO:0007669"/>
    <property type="project" value="TreeGrafter"/>
</dbReference>
<dbReference type="EMBL" id="GECU01012092">
    <property type="protein sequence ID" value="JAS95614.1"/>
    <property type="molecule type" value="Transcribed_RNA"/>
</dbReference>
<protein>
    <recommendedName>
        <fullName evidence="14">Sodium-coupled monocarboxylate transporter 1</fullName>
    </recommendedName>
</protein>
<feature type="transmembrane region" description="Helical" evidence="12">
    <location>
        <begin position="63"/>
        <end position="81"/>
    </location>
</feature>
<name>A0A1B6J8V7_9HEMI</name>
<keyword evidence="3" id="KW-0813">Transport</keyword>
<feature type="transmembrane region" description="Helical" evidence="12">
    <location>
        <begin position="517"/>
        <end position="540"/>
    </location>
</feature>
<comment type="similarity">
    <text evidence="2 11">Belongs to the sodium:solute symporter (SSF) (TC 2.A.21) family.</text>
</comment>
<feature type="transmembrane region" description="Helical" evidence="12">
    <location>
        <begin position="135"/>
        <end position="156"/>
    </location>
</feature>
<dbReference type="GO" id="GO:0005886">
    <property type="term" value="C:plasma membrane"/>
    <property type="evidence" value="ECO:0007669"/>
    <property type="project" value="UniProtKB-SubCell"/>
</dbReference>
<dbReference type="InterPro" id="IPR038377">
    <property type="entry name" value="Na/Glc_symporter_sf"/>
</dbReference>
<dbReference type="NCBIfam" id="TIGR00813">
    <property type="entry name" value="sss"/>
    <property type="match status" value="1"/>
</dbReference>
<evidence type="ECO:0000256" key="2">
    <source>
        <dbReference type="ARBA" id="ARBA00006434"/>
    </source>
</evidence>
<keyword evidence="9 12" id="KW-0472">Membrane</keyword>
<dbReference type="PROSITE" id="PS50283">
    <property type="entry name" value="NA_SOLUT_SYMP_3"/>
    <property type="match status" value="1"/>
</dbReference>
<evidence type="ECO:0000256" key="10">
    <source>
        <dbReference type="ARBA" id="ARBA00023201"/>
    </source>
</evidence>
<evidence type="ECO:0000256" key="12">
    <source>
        <dbReference type="SAM" id="Phobius"/>
    </source>
</evidence>
<keyword evidence="5 12" id="KW-0812">Transmembrane</keyword>
<dbReference type="Pfam" id="PF00474">
    <property type="entry name" value="SSF"/>
    <property type="match status" value="1"/>
</dbReference>
<keyword evidence="10" id="KW-0739">Sodium transport</keyword>
<feature type="transmembrane region" description="Helical" evidence="12">
    <location>
        <begin position="330"/>
        <end position="358"/>
    </location>
</feature>
<accession>A0A1B6J8V7</accession>
<feature type="transmembrane region" description="Helical" evidence="12">
    <location>
        <begin position="168"/>
        <end position="187"/>
    </location>
</feature>
<evidence type="ECO:0000313" key="13">
    <source>
        <dbReference type="EMBL" id="JAS95614.1"/>
    </source>
</evidence>
<dbReference type="CDD" id="cd11492">
    <property type="entry name" value="SLC5sbd_NIS-SMVT"/>
    <property type="match status" value="1"/>
</dbReference>
<evidence type="ECO:0000256" key="9">
    <source>
        <dbReference type="ARBA" id="ARBA00023136"/>
    </source>
</evidence>
<keyword evidence="8" id="KW-0406">Ion transport</keyword>
<evidence type="ECO:0000256" key="11">
    <source>
        <dbReference type="RuleBase" id="RU362091"/>
    </source>
</evidence>
<keyword evidence="7" id="KW-0915">Sodium</keyword>
<keyword evidence="4" id="KW-1003">Cell membrane</keyword>
<evidence type="ECO:0008006" key="14">
    <source>
        <dbReference type="Google" id="ProtNLM"/>
    </source>
</evidence>
<evidence type="ECO:0000256" key="3">
    <source>
        <dbReference type="ARBA" id="ARBA00022448"/>
    </source>
</evidence>
<keyword evidence="6 12" id="KW-1133">Transmembrane helix</keyword>
<evidence type="ECO:0000256" key="4">
    <source>
        <dbReference type="ARBA" id="ARBA00022475"/>
    </source>
</evidence>
<evidence type="ECO:0000256" key="1">
    <source>
        <dbReference type="ARBA" id="ARBA00004651"/>
    </source>
</evidence>
<evidence type="ECO:0000256" key="8">
    <source>
        <dbReference type="ARBA" id="ARBA00023065"/>
    </source>
</evidence>
<comment type="subcellular location">
    <subcellularLocation>
        <location evidence="1">Cell membrane</location>
        <topology evidence="1">Multi-pass membrane protein</topology>
    </subcellularLocation>
</comment>
<feature type="transmembrane region" description="Helical" evidence="12">
    <location>
        <begin position="24"/>
        <end position="43"/>
    </location>
</feature>
<feature type="transmembrane region" description="Helical" evidence="12">
    <location>
        <begin position="450"/>
        <end position="473"/>
    </location>
</feature>
<organism evidence="13">
    <name type="scientific">Homalodisca liturata</name>
    <dbReference type="NCBI Taxonomy" id="320908"/>
    <lineage>
        <taxon>Eukaryota</taxon>
        <taxon>Metazoa</taxon>
        <taxon>Ecdysozoa</taxon>
        <taxon>Arthropoda</taxon>
        <taxon>Hexapoda</taxon>
        <taxon>Insecta</taxon>
        <taxon>Pterygota</taxon>
        <taxon>Neoptera</taxon>
        <taxon>Paraneoptera</taxon>
        <taxon>Hemiptera</taxon>
        <taxon>Auchenorrhyncha</taxon>
        <taxon>Membracoidea</taxon>
        <taxon>Cicadellidae</taxon>
        <taxon>Cicadellinae</taxon>
        <taxon>Proconiini</taxon>
        <taxon>Homalodisca</taxon>
    </lineage>
</organism>
<dbReference type="PANTHER" id="PTHR42985:SF5">
    <property type="entry name" value="FI02094P-RELATED"/>
    <property type="match status" value="1"/>
</dbReference>